<feature type="non-terminal residue" evidence="2">
    <location>
        <position position="1"/>
    </location>
</feature>
<reference evidence="2 3" key="1">
    <citation type="journal article" date="2018" name="Proc. Natl. Acad. Sci. U.S.A.">
        <title>Linking secondary metabolites to gene clusters through genome sequencing of six diverse Aspergillus species.</title>
        <authorList>
            <person name="Kaerboelling I."/>
            <person name="Vesth T.C."/>
            <person name="Frisvad J.C."/>
            <person name="Nybo J.L."/>
            <person name="Theobald S."/>
            <person name="Kuo A."/>
            <person name="Bowyer P."/>
            <person name="Matsuda Y."/>
            <person name="Mondo S."/>
            <person name="Lyhne E.K."/>
            <person name="Kogle M.E."/>
            <person name="Clum A."/>
            <person name="Lipzen A."/>
            <person name="Salamov A."/>
            <person name="Ngan C.Y."/>
            <person name="Daum C."/>
            <person name="Chiniquy J."/>
            <person name="Barry K."/>
            <person name="LaButti K."/>
            <person name="Haridas S."/>
            <person name="Simmons B.A."/>
            <person name="Magnuson J.K."/>
            <person name="Mortensen U.H."/>
            <person name="Larsen T.O."/>
            <person name="Grigoriev I.V."/>
            <person name="Baker S.E."/>
            <person name="Andersen M.R."/>
        </authorList>
    </citation>
    <scope>NUCLEOTIDE SEQUENCE [LARGE SCALE GENOMIC DNA]</scope>
    <source>
        <strain evidence="2 3">IBT 24754</strain>
    </source>
</reference>
<evidence type="ECO:0000313" key="3">
    <source>
        <dbReference type="Proteomes" id="UP000244073"/>
    </source>
</evidence>
<dbReference type="VEuPathDB" id="FungiDB:P175DRAFT_0496799"/>
<accession>A0A2T5LKN3</accession>
<dbReference type="OrthoDB" id="5426924at2759"/>
<dbReference type="GeneID" id="63813026"/>
<evidence type="ECO:0000313" key="2">
    <source>
        <dbReference type="EMBL" id="PTU16842.1"/>
    </source>
</evidence>
<feature type="compositionally biased region" description="Acidic residues" evidence="1">
    <location>
        <begin position="10"/>
        <end position="23"/>
    </location>
</feature>
<sequence length="151" mass="16837">REDATKESDFTYDDEDEGDEENDWDGEIEWTEQDEAEAIAEGDVPMRGAAYLDFLNKEAQKFGSFAGDDDDEELDEESLLETPLDKVETLRPVQAKHATRKPQLYESLTNILNEEEKQVIQAVFHEAEAKALAAANEEAAKAANLQANGGQ</sequence>
<dbReference type="AlphaFoldDB" id="A0A2T5LKN3"/>
<dbReference type="Proteomes" id="UP000244073">
    <property type="component" value="Unassembled WGS sequence"/>
</dbReference>
<protein>
    <submittedName>
        <fullName evidence="2">Uncharacterized protein</fullName>
    </submittedName>
</protein>
<proteinExistence type="predicted"/>
<dbReference type="RefSeq" id="XP_040748278.1">
    <property type="nucleotide sequence ID" value="XM_040896144.1"/>
</dbReference>
<gene>
    <name evidence="2" type="ORF">P175DRAFT_0496799</name>
</gene>
<name>A0A2T5LKN3_9EURO</name>
<dbReference type="EMBL" id="MSFN02000017">
    <property type="protein sequence ID" value="PTU16842.1"/>
    <property type="molecule type" value="Genomic_DNA"/>
</dbReference>
<feature type="region of interest" description="Disordered" evidence="1">
    <location>
        <begin position="1"/>
        <end position="23"/>
    </location>
</feature>
<comment type="caution">
    <text evidence="2">The sequence shown here is derived from an EMBL/GenBank/DDBJ whole genome shotgun (WGS) entry which is preliminary data.</text>
</comment>
<organism evidence="2 3">
    <name type="scientific">Aspergillus ochraceoroseus IBT 24754</name>
    <dbReference type="NCBI Taxonomy" id="1392256"/>
    <lineage>
        <taxon>Eukaryota</taxon>
        <taxon>Fungi</taxon>
        <taxon>Dikarya</taxon>
        <taxon>Ascomycota</taxon>
        <taxon>Pezizomycotina</taxon>
        <taxon>Eurotiomycetes</taxon>
        <taxon>Eurotiomycetidae</taxon>
        <taxon>Eurotiales</taxon>
        <taxon>Aspergillaceae</taxon>
        <taxon>Aspergillus</taxon>
        <taxon>Aspergillus subgen. Nidulantes</taxon>
    </lineage>
</organism>
<evidence type="ECO:0000256" key="1">
    <source>
        <dbReference type="SAM" id="MobiDB-lite"/>
    </source>
</evidence>